<evidence type="ECO:0000256" key="4">
    <source>
        <dbReference type="ARBA" id="ARBA00023027"/>
    </source>
</evidence>
<reference evidence="8" key="1">
    <citation type="submission" date="2016-10" db="EMBL/GenBank/DDBJ databases">
        <authorList>
            <person name="Varghese N."/>
            <person name="Submissions S."/>
        </authorList>
    </citation>
    <scope>NUCLEOTIDE SEQUENCE [LARGE SCALE GENOMIC DNA]</scope>
    <source>
        <strain evidence="8">DSM 44718</strain>
    </source>
</reference>
<dbReference type="GO" id="GO:0019674">
    <property type="term" value="P:NAD+ metabolic process"/>
    <property type="evidence" value="ECO:0007669"/>
    <property type="project" value="InterPro"/>
</dbReference>
<protein>
    <recommendedName>
        <fullName evidence="6">NAD kinase</fullName>
        <ecNumber evidence="6">2.7.1.23</ecNumber>
    </recommendedName>
    <alternativeName>
        <fullName evidence="6">ATP-dependent NAD kinase</fullName>
    </alternativeName>
</protein>
<dbReference type="InterPro" id="IPR017438">
    <property type="entry name" value="ATP-NAD_kinase_N"/>
</dbReference>
<dbReference type="InterPro" id="IPR017437">
    <property type="entry name" value="ATP-NAD_kinase_PpnK-typ_C"/>
</dbReference>
<dbReference type="PANTHER" id="PTHR20275:SF0">
    <property type="entry name" value="NAD KINASE"/>
    <property type="match status" value="1"/>
</dbReference>
<comment type="subcellular location">
    <subcellularLocation>
        <location evidence="6">Cytoplasm</location>
    </subcellularLocation>
</comment>
<keyword evidence="8" id="KW-1185">Reference proteome</keyword>
<dbReference type="Gene3D" id="3.40.50.10330">
    <property type="entry name" value="Probable inorganic polyphosphate/atp-NAD kinase, domain 1"/>
    <property type="match status" value="1"/>
</dbReference>
<feature type="binding site" evidence="6">
    <location>
        <begin position="177"/>
        <end position="182"/>
    </location>
    <ligand>
        <name>NAD(+)</name>
        <dbReference type="ChEBI" id="CHEBI:57540"/>
    </ligand>
</feature>
<evidence type="ECO:0000256" key="6">
    <source>
        <dbReference type="HAMAP-Rule" id="MF_00361"/>
    </source>
</evidence>
<dbReference type="InterPro" id="IPR002504">
    <property type="entry name" value="NADK"/>
</dbReference>
<feature type="binding site" evidence="6">
    <location>
        <begin position="136"/>
        <end position="137"/>
    </location>
    <ligand>
        <name>NAD(+)</name>
        <dbReference type="ChEBI" id="CHEBI:57540"/>
    </ligand>
</feature>
<comment type="cofactor">
    <cofactor evidence="6">
        <name>a divalent metal cation</name>
        <dbReference type="ChEBI" id="CHEBI:60240"/>
    </cofactor>
</comment>
<dbReference type="InterPro" id="IPR016064">
    <property type="entry name" value="NAD/diacylglycerol_kinase_sf"/>
</dbReference>
<feature type="active site" description="Proton acceptor" evidence="6">
    <location>
        <position position="67"/>
    </location>
</feature>
<dbReference type="OrthoDB" id="9774737at2"/>
<keyword evidence="6" id="KW-0547">Nucleotide-binding</keyword>
<dbReference type="GO" id="GO:0051287">
    <property type="term" value="F:NAD binding"/>
    <property type="evidence" value="ECO:0007669"/>
    <property type="project" value="UniProtKB-ARBA"/>
</dbReference>
<dbReference type="EMBL" id="FNQB01000001">
    <property type="protein sequence ID" value="SDY97986.1"/>
    <property type="molecule type" value="Genomic_DNA"/>
</dbReference>
<feature type="binding site" evidence="6">
    <location>
        <position position="164"/>
    </location>
    <ligand>
        <name>NAD(+)</name>
        <dbReference type="ChEBI" id="CHEBI:57540"/>
    </ligand>
</feature>
<comment type="caution">
    <text evidence="6">Lacks conserved residue(s) required for the propagation of feature annotation.</text>
</comment>
<feature type="binding site" evidence="6">
    <location>
        <begin position="67"/>
        <end position="68"/>
    </location>
    <ligand>
        <name>NAD(+)</name>
        <dbReference type="ChEBI" id="CHEBI:57540"/>
    </ligand>
</feature>
<feature type="binding site" evidence="6">
    <location>
        <position position="201"/>
    </location>
    <ligand>
        <name>NAD(+)</name>
        <dbReference type="ChEBI" id="CHEBI:57540"/>
    </ligand>
</feature>
<dbReference type="HAMAP" id="MF_00361">
    <property type="entry name" value="NAD_kinase"/>
    <property type="match status" value="1"/>
</dbReference>
<dbReference type="GO" id="GO:0005524">
    <property type="term" value="F:ATP binding"/>
    <property type="evidence" value="ECO:0007669"/>
    <property type="project" value="UniProtKB-KW"/>
</dbReference>
<keyword evidence="6" id="KW-0067">ATP-binding</keyword>
<proteinExistence type="inferred from homology"/>
<dbReference type="AlphaFoldDB" id="A0A1H3PA33"/>
<keyword evidence="6" id="KW-0963">Cytoplasm</keyword>
<keyword evidence="1 6" id="KW-0808">Transferase</keyword>
<dbReference type="GO" id="GO:0046872">
    <property type="term" value="F:metal ion binding"/>
    <property type="evidence" value="ECO:0007669"/>
    <property type="project" value="UniProtKB-UniRule"/>
</dbReference>
<evidence type="ECO:0000313" key="8">
    <source>
        <dbReference type="Proteomes" id="UP000199632"/>
    </source>
</evidence>
<sequence>MITVGLVLHPTKPIDQSLRLIVSSARDDAVRVAARESDRSRVPDGVDLIPDAEFPDGVDGIVALGGDGTMLGAMRLMVERPVPILGVNHGNLGFLVEVTPSGLPAALSRLAAGEYTIEQHAGLEVHIGAATRCAFNEIVLGRTGPGRTTDVDLTVNEVHYGYYRADAVILATPTGSTAYNYSAGGPVLSPSSHAMVVTPVAPMSGISRPVVLGGDDRVSFHATGMLTVDPDGTGAVPLAEGDALTVALRPDAAQVVRLSPRDYANRSRVRLSLLDLPLRPDQLLELIPLELRRNVAAAVEEAPQDRRPGEEPDRR</sequence>
<dbReference type="Gene3D" id="2.60.200.30">
    <property type="entry name" value="Probable inorganic polyphosphate/atp-NAD kinase, domain 2"/>
    <property type="match status" value="1"/>
</dbReference>
<dbReference type="GO" id="GO:0005737">
    <property type="term" value="C:cytoplasm"/>
    <property type="evidence" value="ECO:0007669"/>
    <property type="project" value="UniProtKB-SubCell"/>
</dbReference>
<dbReference type="RefSeq" id="WP_090790671.1">
    <property type="nucleotide sequence ID" value="NZ_BOND01000025.1"/>
</dbReference>
<name>A0A1H3PA33_9ACTN</name>
<evidence type="ECO:0000256" key="3">
    <source>
        <dbReference type="ARBA" id="ARBA00022857"/>
    </source>
</evidence>
<dbReference type="GO" id="GO:0003951">
    <property type="term" value="F:NAD+ kinase activity"/>
    <property type="evidence" value="ECO:0007669"/>
    <property type="project" value="UniProtKB-UniRule"/>
</dbReference>
<dbReference type="GO" id="GO:0006741">
    <property type="term" value="P:NADP+ biosynthetic process"/>
    <property type="evidence" value="ECO:0007669"/>
    <property type="project" value="UniProtKB-UniRule"/>
</dbReference>
<evidence type="ECO:0000313" key="7">
    <source>
        <dbReference type="EMBL" id="SDY97986.1"/>
    </source>
</evidence>
<dbReference type="Pfam" id="PF20143">
    <property type="entry name" value="NAD_kinase_C"/>
    <property type="match status" value="1"/>
</dbReference>
<dbReference type="Proteomes" id="UP000199632">
    <property type="component" value="Unassembled WGS sequence"/>
</dbReference>
<dbReference type="Pfam" id="PF01513">
    <property type="entry name" value="NAD_kinase"/>
    <property type="match status" value="1"/>
</dbReference>
<keyword evidence="3 6" id="KW-0521">NADP</keyword>
<feature type="binding site" evidence="6">
    <location>
        <position position="166"/>
    </location>
    <ligand>
        <name>NAD(+)</name>
        <dbReference type="ChEBI" id="CHEBI:57540"/>
    </ligand>
</feature>
<keyword evidence="4 6" id="KW-0520">NAD</keyword>
<keyword evidence="2 6" id="KW-0418">Kinase</keyword>
<evidence type="ECO:0000256" key="1">
    <source>
        <dbReference type="ARBA" id="ARBA00022679"/>
    </source>
</evidence>
<organism evidence="7 8">
    <name type="scientific">Asanoa ishikariensis</name>
    <dbReference type="NCBI Taxonomy" id="137265"/>
    <lineage>
        <taxon>Bacteria</taxon>
        <taxon>Bacillati</taxon>
        <taxon>Actinomycetota</taxon>
        <taxon>Actinomycetes</taxon>
        <taxon>Micromonosporales</taxon>
        <taxon>Micromonosporaceae</taxon>
        <taxon>Asanoa</taxon>
    </lineage>
</organism>
<comment type="function">
    <text evidence="6">Involved in the regulation of the intracellular balance of NAD and NADP, and is a key enzyme in the biosynthesis of NADP. Catalyzes specifically the phosphorylation on 2'-hydroxyl of the adenosine moiety of NAD to yield NADP.</text>
</comment>
<comment type="catalytic activity">
    <reaction evidence="5 6">
        <text>NAD(+) + ATP = ADP + NADP(+) + H(+)</text>
        <dbReference type="Rhea" id="RHEA:18629"/>
        <dbReference type="ChEBI" id="CHEBI:15378"/>
        <dbReference type="ChEBI" id="CHEBI:30616"/>
        <dbReference type="ChEBI" id="CHEBI:57540"/>
        <dbReference type="ChEBI" id="CHEBI:58349"/>
        <dbReference type="ChEBI" id="CHEBI:456216"/>
        <dbReference type="EC" id="2.7.1.23"/>
    </reaction>
</comment>
<evidence type="ECO:0000256" key="5">
    <source>
        <dbReference type="ARBA" id="ARBA00047925"/>
    </source>
</evidence>
<accession>A0A1H3PA33</accession>
<dbReference type="SUPFAM" id="SSF111331">
    <property type="entry name" value="NAD kinase/diacylglycerol kinase-like"/>
    <property type="match status" value="1"/>
</dbReference>
<dbReference type="EC" id="2.7.1.23" evidence="6"/>
<gene>
    <name evidence="6" type="primary">nadK</name>
    <name evidence="7" type="ORF">SAMN05421684_2710</name>
</gene>
<dbReference type="STRING" id="137265.SAMN05421684_2710"/>
<feature type="binding site" evidence="6">
    <location>
        <position position="147"/>
    </location>
    <ligand>
        <name>NAD(+)</name>
        <dbReference type="ChEBI" id="CHEBI:57540"/>
    </ligand>
</feature>
<comment type="similarity">
    <text evidence="6">Belongs to the NAD kinase family.</text>
</comment>
<evidence type="ECO:0000256" key="2">
    <source>
        <dbReference type="ARBA" id="ARBA00022777"/>
    </source>
</evidence>
<dbReference type="PANTHER" id="PTHR20275">
    <property type="entry name" value="NAD KINASE"/>
    <property type="match status" value="1"/>
</dbReference>